<evidence type="ECO:0008006" key="5">
    <source>
        <dbReference type="Google" id="ProtNLM"/>
    </source>
</evidence>
<dbReference type="PANTHER" id="PTHR21531:SF0">
    <property type="entry name" value="PROTEIN LTV1 HOMOLOG"/>
    <property type="match status" value="1"/>
</dbReference>
<dbReference type="PANTHER" id="PTHR21531">
    <property type="entry name" value="LOW-TEMPERATURE VIABILITY PROTEIN LTV1-RELATED"/>
    <property type="match status" value="1"/>
</dbReference>
<organism evidence="3 4">
    <name type="scientific">Malassezia vespertilionis</name>
    <dbReference type="NCBI Taxonomy" id="2020962"/>
    <lineage>
        <taxon>Eukaryota</taxon>
        <taxon>Fungi</taxon>
        <taxon>Dikarya</taxon>
        <taxon>Basidiomycota</taxon>
        <taxon>Ustilaginomycotina</taxon>
        <taxon>Malasseziomycetes</taxon>
        <taxon>Malasseziales</taxon>
        <taxon>Malasseziaceae</taxon>
        <taxon>Malassezia</taxon>
    </lineage>
</organism>
<dbReference type="GO" id="GO:0000056">
    <property type="term" value="P:ribosomal small subunit export from nucleus"/>
    <property type="evidence" value="ECO:0007669"/>
    <property type="project" value="TreeGrafter"/>
</dbReference>
<evidence type="ECO:0000313" key="3">
    <source>
        <dbReference type="EMBL" id="PKI85921.1"/>
    </source>
</evidence>
<dbReference type="STRING" id="2020962.A0A2N1JHA4"/>
<gene>
    <name evidence="3" type="ORF">MVES_000342</name>
</gene>
<name>A0A2N1JHA4_9BASI</name>
<evidence type="ECO:0000256" key="2">
    <source>
        <dbReference type="SAM" id="MobiDB-lite"/>
    </source>
</evidence>
<reference evidence="3 4" key="1">
    <citation type="submission" date="2017-10" db="EMBL/GenBank/DDBJ databases">
        <title>A novel species of cold-tolerant Malassezia isolated from bats.</title>
        <authorList>
            <person name="Lorch J.M."/>
            <person name="Palmer J.M."/>
            <person name="Vanderwolf K.J."/>
            <person name="Schmidt K.Z."/>
            <person name="Verant M.L."/>
            <person name="Weller T.J."/>
            <person name="Blehert D.S."/>
        </authorList>
    </citation>
    <scope>NUCLEOTIDE SEQUENCE [LARGE SCALE GENOMIC DNA]</scope>
    <source>
        <strain evidence="3 4">NWHC:44797-103</strain>
    </source>
</reference>
<feature type="compositionally biased region" description="Low complexity" evidence="2">
    <location>
        <begin position="321"/>
        <end position="350"/>
    </location>
</feature>
<feature type="compositionally biased region" description="Basic and acidic residues" evidence="2">
    <location>
        <begin position="555"/>
        <end position="606"/>
    </location>
</feature>
<keyword evidence="4" id="KW-1185">Reference proteome</keyword>
<dbReference type="AlphaFoldDB" id="A0A2N1JHA4"/>
<feature type="compositionally biased region" description="Gly residues" evidence="2">
    <location>
        <begin position="609"/>
        <end position="618"/>
    </location>
</feature>
<dbReference type="InterPro" id="IPR007307">
    <property type="entry name" value="Ltv1"/>
</dbReference>
<sequence length="618" mass="68522">MRKSIWRQPHATHFQVVHRSQRDQNFEAGPHVLKSVTPLNDRKGKSRADLAKEDPSLAHEDPNSTHRKNLGEAALYGIYYEDTDYDYMQHLRPVGDTENSRHGGMDEVDDTDTIWIPSSKPEPKPAPFALKEGEEAKQDNGLLLPASVFASEEKPYSHTAQFDEDPMLQGLQPDMDPHLRQTLEALEDDAFVDDGLGDNFFGDLLQDGAWDGKRGQDDTWRDEAPEGDAIYMDMAERARRERDALQAQGGSSALDELSLAARVALFKQQQASAAPDDSSDTEYASEARDDVHSLASFGRHARPAGSVSSTGSALGGIGKPGALARRAASTRAASEGGASSVWSMSSSSMARNKGLTELDEQFDRVLKTYDEAEDDAFFDEDEAETRGDFDSIMDEFLDTQEVIAGKLKQRLGARDATWDEKLDILRKELGEAHLTDNNEDASSPAAENPFLNPSIIGRDREKWDVQTIQSTKTNLENHPRTIVASSVGANTRHTPKCIVDPRAKHEADKIPKIRIDARTGVPRVVGYTHSASAPPKEVHGESEEDYSSDTVPVTIKRDRNESAEARRARKEAVKQQKQARREEKAATKHIFQEERKRQLHAERRQVESMGGGPAVHLA</sequence>
<protein>
    <recommendedName>
        <fullName evidence="5">Protein LTV1</fullName>
    </recommendedName>
</protein>
<feature type="compositionally biased region" description="Basic and acidic residues" evidence="2">
    <location>
        <begin position="40"/>
        <end position="64"/>
    </location>
</feature>
<dbReference type="GO" id="GO:0005634">
    <property type="term" value="C:nucleus"/>
    <property type="evidence" value="ECO:0007669"/>
    <property type="project" value="TreeGrafter"/>
</dbReference>
<dbReference type="OrthoDB" id="5852896at2759"/>
<proteinExistence type="inferred from homology"/>
<comment type="similarity">
    <text evidence="1">Belongs to the LTV1 family.</text>
</comment>
<evidence type="ECO:0000256" key="1">
    <source>
        <dbReference type="ARBA" id="ARBA00009078"/>
    </source>
</evidence>
<dbReference type="Proteomes" id="UP000232875">
    <property type="component" value="Unassembled WGS sequence"/>
</dbReference>
<feature type="region of interest" description="Disordered" evidence="2">
    <location>
        <begin position="294"/>
        <end position="355"/>
    </location>
</feature>
<feature type="region of interest" description="Disordered" evidence="2">
    <location>
        <begin position="268"/>
        <end position="287"/>
    </location>
</feature>
<accession>A0A2N1JHA4</accession>
<dbReference type="EMBL" id="KZ454987">
    <property type="protein sequence ID" value="PKI85921.1"/>
    <property type="molecule type" value="Genomic_DNA"/>
</dbReference>
<dbReference type="GO" id="GO:0005829">
    <property type="term" value="C:cytosol"/>
    <property type="evidence" value="ECO:0007669"/>
    <property type="project" value="TreeGrafter"/>
</dbReference>
<evidence type="ECO:0000313" key="4">
    <source>
        <dbReference type="Proteomes" id="UP000232875"/>
    </source>
</evidence>
<dbReference type="GO" id="GO:0030688">
    <property type="term" value="C:preribosome, small subunit precursor"/>
    <property type="evidence" value="ECO:0007669"/>
    <property type="project" value="TreeGrafter"/>
</dbReference>
<dbReference type="GO" id="GO:0042274">
    <property type="term" value="P:ribosomal small subunit biogenesis"/>
    <property type="evidence" value="ECO:0007669"/>
    <property type="project" value="InterPro"/>
</dbReference>
<feature type="region of interest" description="Disordered" evidence="2">
    <location>
        <begin position="527"/>
        <end position="618"/>
    </location>
</feature>
<dbReference type="Pfam" id="PF04180">
    <property type="entry name" value="LTV"/>
    <property type="match status" value="1"/>
</dbReference>
<feature type="region of interest" description="Disordered" evidence="2">
    <location>
        <begin position="36"/>
        <end position="67"/>
    </location>
</feature>